<proteinExistence type="inferred from homology"/>
<evidence type="ECO:0000256" key="1">
    <source>
        <dbReference type="ARBA" id="ARBA00006739"/>
    </source>
</evidence>
<evidence type="ECO:0000256" key="2">
    <source>
        <dbReference type="ARBA" id="ARBA00022519"/>
    </source>
</evidence>
<sequence length="329" mass="36704">MSSPLSAHSTNSGLDFDSVDALEKSESVAILMCSFNGERFLSEQLASIEQQDHVRWRLYVSDDGSTDSTLSILDAFQARLGSEKVTVFSGPRTGFASNFMSVTCKKEINADFFAWSDQDDVWACDKLTAALTWLRQVPADVPALYAARTTLVNEDGVTIGVTPRYSRAFGFSNALVQNIAAGNTMVFNRAACEILRSTAHLNIVAHDWWAYLLVTGAGGVFHFDEAPHLFYRQHEANSIGASRGFGSTVIRIRKLFQGRLRRWIDQNIENLESVEFLLAPQNREVLQRFKIARKRNLPGRLFGIWRSGIYRQTLMGNLGLLIAVISRGV</sequence>
<dbReference type="SUPFAM" id="SSF53448">
    <property type="entry name" value="Nucleotide-diphospho-sugar transferases"/>
    <property type="match status" value="1"/>
</dbReference>
<evidence type="ECO:0000313" key="6">
    <source>
        <dbReference type="EMBL" id="QXI16358.1"/>
    </source>
</evidence>
<evidence type="ECO:0000259" key="5">
    <source>
        <dbReference type="Pfam" id="PF00535"/>
    </source>
</evidence>
<dbReference type="Gene3D" id="3.90.550.10">
    <property type="entry name" value="Spore Coat Polysaccharide Biosynthesis Protein SpsA, Chain A"/>
    <property type="match status" value="1"/>
</dbReference>
<dbReference type="PANTHER" id="PTHR43685">
    <property type="entry name" value="GLYCOSYLTRANSFERASE"/>
    <property type="match status" value="1"/>
</dbReference>
<dbReference type="InterPro" id="IPR001173">
    <property type="entry name" value="Glyco_trans_2-like"/>
</dbReference>
<name>A0A9E6TFV0_9PSED</name>
<keyword evidence="2" id="KW-1003">Cell membrane</keyword>
<protein>
    <submittedName>
        <fullName evidence="6">Glycosyltransferase family 2 protein</fullName>
    </submittedName>
</protein>
<comment type="similarity">
    <text evidence="1">Belongs to the glycosyltransferase 2 family.</text>
</comment>
<keyword evidence="7" id="KW-1185">Reference proteome</keyword>
<dbReference type="AlphaFoldDB" id="A0A9E6TFV0"/>
<reference evidence="6 7" key="1">
    <citation type="journal article" date="2020" name="Microorganisms">
        <title>Reliable Identification of Environmental Pseudomonas Isolates Using the rpoD Gene.</title>
        <authorList>
            <consortium name="The Broad Institute Genome Sequencing Platform"/>
            <person name="Girard L."/>
            <person name="Lood C."/>
            <person name="Rokni-Zadeh H."/>
            <person name="van Noort V."/>
            <person name="Lavigne R."/>
            <person name="De Mot R."/>
        </authorList>
    </citation>
    <scope>NUCLEOTIDE SEQUENCE [LARGE SCALE GENOMIC DNA]</scope>
    <source>
        <strain evidence="6 7">SWRI65</strain>
    </source>
</reference>
<keyword evidence="2" id="KW-0997">Cell inner membrane</keyword>
<evidence type="ECO:0000256" key="3">
    <source>
        <dbReference type="ARBA" id="ARBA00022676"/>
    </source>
</evidence>
<dbReference type="EMBL" id="CP077091">
    <property type="protein sequence ID" value="QXI16358.1"/>
    <property type="molecule type" value="Genomic_DNA"/>
</dbReference>
<keyword evidence="2" id="KW-0472">Membrane</keyword>
<gene>
    <name evidence="6" type="ORF">HU739_020925</name>
</gene>
<dbReference type="InterPro" id="IPR050834">
    <property type="entry name" value="Glycosyltransf_2"/>
</dbReference>
<evidence type="ECO:0000313" key="7">
    <source>
        <dbReference type="Proteomes" id="UP000631521"/>
    </source>
</evidence>
<dbReference type="KEGG" id="phv:HU739_020925"/>
<evidence type="ECO:0000256" key="4">
    <source>
        <dbReference type="ARBA" id="ARBA00022679"/>
    </source>
</evidence>
<keyword evidence="3" id="KW-0328">Glycosyltransferase</keyword>
<accession>A0A9E6TFV0</accession>
<dbReference type="CDD" id="cd04196">
    <property type="entry name" value="GT_2_like_d"/>
    <property type="match status" value="1"/>
</dbReference>
<reference evidence="6 7" key="2">
    <citation type="journal article" date="2021" name="Microorganisms">
        <title>The Ever-Expanding Pseudomonas Genus: Description of 43 New Species and Partition of the Pseudomonas putida Group.</title>
        <authorList>
            <person name="Girard L."/>
            <person name="Lood C."/>
            <person name="Hofte M."/>
            <person name="Vandamme P."/>
            <person name="Rokni-Zadeh H."/>
            <person name="van Noort V."/>
            <person name="Lavigne R."/>
            <person name="De Mot R."/>
        </authorList>
    </citation>
    <scope>NUCLEOTIDE SEQUENCE [LARGE SCALE GENOMIC DNA]</scope>
    <source>
        <strain evidence="6 7">SWRI65</strain>
    </source>
</reference>
<dbReference type="GO" id="GO:0016757">
    <property type="term" value="F:glycosyltransferase activity"/>
    <property type="evidence" value="ECO:0007669"/>
    <property type="project" value="UniProtKB-KW"/>
</dbReference>
<feature type="domain" description="Glycosyltransferase 2-like" evidence="5">
    <location>
        <begin position="30"/>
        <end position="141"/>
    </location>
</feature>
<dbReference type="RefSeq" id="WP_186547048.1">
    <property type="nucleotide sequence ID" value="NZ_CP077091.1"/>
</dbReference>
<dbReference type="PANTHER" id="PTHR43685:SF5">
    <property type="entry name" value="GLYCOSYLTRANSFERASE EPSE-RELATED"/>
    <property type="match status" value="1"/>
</dbReference>
<dbReference type="Proteomes" id="UP000631521">
    <property type="component" value="Chromosome"/>
</dbReference>
<organism evidence="6 7">
    <name type="scientific">Pseudomonas hamedanensis</name>
    <dbReference type="NCBI Taxonomy" id="2745504"/>
    <lineage>
        <taxon>Bacteria</taxon>
        <taxon>Pseudomonadati</taxon>
        <taxon>Pseudomonadota</taxon>
        <taxon>Gammaproteobacteria</taxon>
        <taxon>Pseudomonadales</taxon>
        <taxon>Pseudomonadaceae</taxon>
        <taxon>Pseudomonas</taxon>
    </lineage>
</organism>
<keyword evidence="4" id="KW-0808">Transferase</keyword>
<dbReference type="Pfam" id="PF00535">
    <property type="entry name" value="Glycos_transf_2"/>
    <property type="match status" value="1"/>
</dbReference>
<dbReference type="InterPro" id="IPR029044">
    <property type="entry name" value="Nucleotide-diphossugar_trans"/>
</dbReference>